<comment type="subcellular location">
    <subcellularLocation>
        <location evidence="2">Cell membrane</location>
        <topology evidence="2">Multi-pass membrane protein</topology>
    </subcellularLocation>
</comment>
<keyword evidence="3" id="KW-0813">Transport</keyword>
<evidence type="ECO:0000256" key="9">
    <source>
        <dbReference type="ARBA" id="ARBA00022989"/>
    </source>
</evidence>
<sequence>MTSSTTKPTRYAATTRALHWIVALMVLATIPVGVIMLQDGLSRDLRNTLFILHKNGGVIILLLVVLRLGWRARNPAPPLPDSVPPLQARIAHLAHGALYALLLVMALSGYVRVRAGGFPVEMLDAIGMPGLVPRSDSLAETAKWVHATARFALVALILAHIAAGLNHLRKRDGVFERIWPPFGRGRV</sequence>
<keyword evidence="7" id="KW-0479">Metal-binding</keyword>
<keyword evidence="9 13" id="KW-1133">Transmembrane helix</keyword>
<dbReference type="RefSeq" id="WP_249057300.1">
    <property type="nucleotide sequence ID" value="NZ_JALZWP010000004.1"/>
</dbReference>
<comment type="cofactor">
    <cofactor evidence="1">
        <name>heme b</name>
        <dbReference type="ChEBI" id="CHEBI:60344"/>
    </cofactor>
</comment>
<protein>
    <submittedName>
        <fullName evidence="15">Cytochrome b</fullName>
    </submittedName>
</protein>
<dbReference type="Proteomes" id="UP001202550">
    <property type="component" value="Unassembled WGS sequence"/>
</dbReference>
<keyword evidence="16" id="KW-1185">Reference proteome</keyword>
<organism evidence="15 16">
    <name type="scientific">Roseinatronobacter domitianus</name>
    <dbReference type="NCBI Taxonomy" id="2940293"/>
    <lineage>
        <taxon>Bacteria</taxon>
        <taxon>Pseudomonadati</taxon>
        <taxon>Pseudomonadota</taxon>
        <taxon>Alphaproteobacteria</taxon>
        <taxon>Rhodobacterales</taxon>
        <taxon>Paracoccaceae</taxon>
        <taxon>Roseinatronobacter</taxon>
    </lineage>
</organism>
<gene>
    <name evidence="15" type="ORF">M3N55_05780</name>
</gene>
<evidence type="ECO:0000259" key="14">
    <source>
        <dbReference type="Pfam" id="PF01292"/>
    </source>
</evidence>
<accession>A0ABT0M1R2</accession>
<dbReference type="InterPro" id="IPR052168">
    <property type="entry name" value="Cytochrome_b561_oxidase"/>
</dbReference>
<dbReference type="PANTHER" id="PTHR30529:SF1">
    <property type="entry name" value="CYTOCHROME B561 HOMOLOG 2"/>
    <property type="match status" value="1"/>
</dbReference>
<evidence type="ECO:0000256" key="3">
    <source>
        <dbReference type="ARBA" id="ARBA00022448"/>
    </source>
</evidence>
<evidence type="ECO:0000256" key="8">
    <source>
        <dbReference type="ARBA" id="ARBA00022982"/>
    </source>
</evidence>
<evidence type="ECO:0000256" key="4">
    <source>
        <dbReference type="ARBA" id="ARBA00022475"/>
    </source>
</evidence>
<feature type="domain" description="Cytochrome b561 bacterial/Ni-hydrogenase" evidence="14">
    <location>
        <begin position="10"/>
        <end position="180"/>
    </location>
</feature>
<keyword evidence="8" id="KW-0249">Electron transport</keyword>
<proteinExistence type="inferred from homology"/>
<evidence type="ECO:0000256" key="7">
    <source>
        <dbReference type="ARBA" id="ARBA00022723"/>
    </source>
</evidence>
<evidence type="ECO:0000256" key="6">
    <source>
        <dbReference type="ARBA" id="ARBA00022692"/>
    </source>
</evidence>
<keyword evidence="6 13" id="KW-0812">Transmembrane</keyword>
<keyword evidence="4" id="KW-1003">Cell membrane</keyword>
<evidence type="ECO:0000256" key="5">
    <source>
        <dbReference type="ARBA" id="ARBA00022617"/>
    </source>
</evidence>
<comment type="caution">
    <text evidence="15">The sequence shown here is derived from an EMBL/GenBank/DDBJ whole genome shotgun (WGS) entry which is preliminary data.</text>
</comment>
<keyword evidence="5" id="KW-0349">Heme</keyword>
<evidence type="ECO:0000256" key="13">
    <source>
        <dbReference type="SAM" id="Phobius"/>
    </source>
</evidence>
<feature type="transmembrane region" description="Helical" evidence="13">
    <location>
        <begin position="17"/>
        <end position="37"/>
    </location>
</feature>
<dbReference type="PANTHER" id="PTHR30529">
    <property type="entry name" value="CYTOCHROME B561"/>
    <property type="match status" value="1"/>
</dbReference>
<feature type="transmembrane region" description="Helical" evidence="13">
    <location>
        <begin position="49"/>
        <end position="70"/>
    </location>
</feature>
<evidence type="ECO:0000256" key="1">
    <source>
        <dbReference type="ARBA" id="ARBA00001970"/>
    </source>
</evidence>
<reference evidence="15 16" key="1">
    <citation type="submission" date="2022-05" db="EMBL/GenBank/DDBJ databases">
        <title>Seasonal and diel survey of microbial diversity of the Tyrrhenian coast.</title>
        <authorList>
            <person name="Gattoni G."/>
            <person name="Corral P."/>
        </authorList>
    </citation>
    <scope>NUCLEOTIDE SEQUENCE [LARGE SCALE GENOMIC DNA]</scope>
    <source>
        <strain evidence="15 16">V10</strain>
    </source>
</reference>
<evidence type="ECO:0000256" key="12">
    <source>
        <dbReference type="ARBA" id="ARBA00037975"/>
    </source>
</evidence>
<evidence type="ECO:0000313" key="16">
    <source>
        <dbReference type="Proteomes" id="UP001202550"/>
    </source>
</evidence>
<dbReference type="Pfam" id="PF01292">
    <property type="entry name" value="Ni_hydr_CYTB"/>
    <property type="match status" value="1"/>
</dbReference>
<keyword evidence="10" id="KW-0408">Iron</keyword>
<dbReference type="InterPro" id="IPR011577">
    <property type="entry name" value="Cyt_b561_bac/Ni-Hgenase"/>
</dbReference>
<dbReference type="EMBL" id="JALZWP010000004">
    <property type="protein sequence ID" value="MCL1628234.1"/>
    <property type="molecule type" value="Genomic_DNA"/>
</dbReference>
<evidence type="ECO:0000256" key="11">
    <source>
        <dbReference type="ARBA" id="ARBA00023136"/>
    </source>
</evidence>
<feature type="transmembrane region" description="Helical" evidence="13">
    <location>
        <begin position="90"/>
        <end position="113"/>
    </location>
</feature>
<evidence type="ECO:0000313" key="15">
    <source>
        <dbReference type="EMBL" id="MCL1628234.1"/>
    </source>
</evidence>
<keyword evidence="11 13" id="KW-0472">Membrane</keyword>
<dbReference type="SUPFAM" id="SSF81342">
    <property type="entry name" value="Transmembrane di-heme cytochromes"/>
    <property type="match status" value="1"/>
</dbReference>
<comment type="similarity">
    <text evidence="12">Belongs to the cytochrome b561 family.</text>
</comment>
<evidence type="ECO:0000256" key="2">
    <source>
        <dbReference type="ARBA" id="ARBA00004651"/>
    </source>
</evidence>
<dbReference type="InterPro" id="IPR016174">
    <property type="entry name" value="Di-haem_cyt_TM"/>
</dbReference>
<evidence type="ECO:0000256" key="10">
    <source>
        <dbReference type="ARBA" id="ARBA00023004"/>
    </source>
</evidence>
<name>A0ABT0M1R2_9RHOB</name>
<dbReference type="Gene3D" id="1.20.950.20">
    <property type="entry name" value="Transmembrane di-heme cytochromes, Chain C"/>
    <property type="match status" value="1"/>
</dbReference>